<evidence type="ECO:0000313" key="2">
    <source>
        <dbReference type="Proteomes" id="UP001430374"/>
    </source>
</evidence>
<proteinExistence type="predicted"/>
<name>A0ABS9CA30_9FLAO</name>
<evidence type="ECO:0000313" key="1">
    <source>
        <dbReference type="EMBL" id="MCF2221034.1"/>
    </source>
</evidence>
<comment type="caution">
    <text evidence="1">The sequence shown here is derived from an EMBL/GenBank/DDBJ whole genome shotgun (WGS) entry which is preliminary data.</text>
</comment>
<dbReference type="RefSeq" id="WP_235132380.1">
    <property type="nucleotide sequence ID" value="NZ_JACSGT010000002.1"/>
</dbReference>
<organism evidence="1 2">
    <name type="scientific">Chryseobacterium indicum</name>
    <dbReference type="NCBI Taxonomy" id="2766954"/>
    <lineage>
        <taxon>Bacteria</taxon>
        <taxon>Pseudomonadati</taxon>
        <taxon>Bacteroidota</taxon>
        <taxon>Flavobacteriia</taxon>
        <taxon>Flavobacteriales</taxon>
        <taxon>Weeksellaceae</taxon>
        <taxon>Chryseobacterium group</taxon>
        <taxon>Chryseobacterium</taxon>
    </lineage>
</organism>
<reference evidence="1" key="1">
    <citation type="submission" date="2021-08" db="EMBL/GenBank/DDBJ databases">
        <title>Complete genome sequence of Chryseobacterium sp strain PS-8.</title>
        <authorList>
            <person name="Das S.K."/>
        </authorList>
    </citation>
    <scope>NUCLEOTIDE SEQUENCE</scope>
    <source>
        <strain evidence="1">PS-8</strain>
    </source>
</reference>
<evidence type="ECO:0008006" key="3">
    <source>
        <dbReference type="Google" id="ProtNLM"/>
    </source>
</evidence>
<dbReference type="Proteomes" id="UP001430374">
    <property type="component" value="Unassembled WGS sequence"/>
</dbReference>
<sequence length="122" mass="14418">MSRVKTEAIWQHEQVLPYILTRLKDKISEITAVEKILLFGSRGRLPLERWKELEGKDWDVLVQAKCKLKNAHVLVEENYHLDLLVLNEEQTEKFTEKIITKQLFPINELECLLTKNEENGKF</sequence>
<accession>A0ABS9CA30</accession>
<gene>
    <name evidence="1" type="ORF">H9Q08_17245</name>
</gene>
<keyword evidence="2" id="KW-1185">Reference proteome</keyword>
<dbReference type="EMBL" id="JACSGT010000002">
    <property type="protein sequence ID" value="MCF2221034.1"/>
    <property type="molecule type" value="Genomic_DNA"/>
</dbReference>
<protein>
    <recommendedName>
        <fullName evidence="3">Nucleotidyltransferase domain-containing protein</fullName>
    </recommendedName>
</protein>